<evidence type="ECO:0008006" key="8">
    <source>
        <dbReference type="Google" id="ProtNLM"/>
    </source>
</evidence>
<dbReference type="GO" id="GO:0030026">
    <property type="term" value="P:intracellular manganese ion homeostasis"/>
    <property type="evidence" value="ECO:0007669"/>
    <property type="project" value="InterPro"/>
</dbReference>
<feature type="transmembrane region" description="Helical" evidence="5">
    <location>
        <begin position="113"/>
        <end position="133"/>
    </location>
</feature>
<dbReference type="EMBL" id="MGJP01000060">
    <property type="protein sequence ID" value="OGN08545.1"/>
    <property type="molecule type" value="Genomic_DNA"/>
</dbReference>
<dbReference type="AlphaFoldDB" id="A0A1F8F5W9"/>
<dbReference type="Pfam" id="PF01988">
    <property type="entry name" value="VIT1"/>
    <property type="match status" value="2"/>
</dbReference>
<evidence type="ECO:0000313" key="6">
    <source>
        <dbReference type="EMBL" id="OGN08545.1"/>
    </source>
</evidence>
<keyword evidence="4 5" id="KW-0472">Membrane</keyword>
<sequence>MLFHKFSSVSYFRNFIFGVEDSLVSTVGLLSGVAVADVPGATILLTGIILIFVESISMAAGSFLSEYSAEGYARKAEVPTRSNFISGTIMFFSYFVSGFVPLLPYIVWPVTTALKYSVALSVVALFLLGVIGAKISGTNIFRNGFRMAIVGGIAITVGMLAGNFLSKF</sequence>
<dbReference type="GO" id="GO:0012505">
    <property type="term" value="C:endomembrane system"/>
    <property type="evidence" value="ECO:0007669"/>
    <property type="project" value="UniProtKB-SubCell"/>
</dbReference>
<keyword evidence="2 5" id="KW-0812">Transmembrane</keyword>
<evidence type="ECO:0000256" key="4">
    <source>
        <dbReference type="ARBA" id="ARBA00023136"/>
    </source>
</evidence>
<feature type="transmembrane region" description="Helical" evidence="5">
    <location>
        <begin position="84"/>
        <end position="107"/>
    </location>
</feature>
<feature type="transmembrane region" description="Helical" evidence="5">
    <location>
        <begin position="41"/>
        <end position="64"/>
    </location>
</feature>
<dbReference type="InterPro" id="IPR008217">
    <property type="entry name" value="Ccc1_fam"/>
</dbReference>
<reference evidence="6 7" key="1">
    <citation type="journal article" date="2016" name="Nat. Commun.">
        <title>Thousands of microbial genomes shed light on interconnected biogeochemical processes in an aquifer system.</title>
        <authorList>
            <person name="Anantharaman K."/>
            <person name="Brown C.T."/>
            <person name="Hug L.A."/>
            <person name="Sharon I."/>
            <person name="Castelle C.J."/>
            <person name="Probst A.J."/>
            <person name="Thomas B.C."/>
            <person name="Singh A."/>
            <person name="Wilkins M.J."/>
            <person name="Karaoz U."/>
            <person name="Brodie E.L."/>
            <person name="Williams K.H."/>
            <person name="Hubbard S.S."/>
            <person name="Banfield J.F."/>
        </authorList>
    </citation>
    <scope>NUCLEOTIDE SEQUENCE [LARGE SCALE GENOMIC DNA]</scope>
</reference>
<organism evidence="6 7">
    <name type="scientific">Candidatus Yanofskybacteria bacterium RIFCSPHIGHO2_02_FULL_41_11</name>
    <dbReference type="NCBI Taxonomy" id="1802675"/>
    <lineage>
        <taxon>Bacteria</taxon>
        <taxon>Candidatus Yanofskyibacteriota</taxon>
    </lineage>
</organism>
<evidence type="ECO:0000256" key="3">
    <source>
        <dbReference type="ARBA" id="ARBA00022989"/>
    </source>
</evidence>
<accession>A0A1F8F5W9</accession>
<comment type="caution">
    <text evidence="6">The sequence shown here is derived from an EMBL/GenBank/DDBJ whole genome shotgun (WGS) entry which is preliminary data.</text>
</comment>
<feature type="transmembrane region" description="Helical" evidence="5">
    <location>
        <begin position="145"/>
        <end position="165"/>
    </location>
</feature>
<evidence type="ECO:0000256" key="1">
    <source>
        <dbReference type="ARBA" id="ARBA00004127"/>
    </source>
</evidence>
<dbReference type="Proteomes" id="UP000177167">
    <property type="component" value="Unassembled WGS sequence"/>
</dbReference>
<name>A0A1F8F5W9_9BACT</name>
<evidence type="ECO:0000256" key="2">
    <source>
        <dbReference type="ARBA" id="ARBA00022692"/>
    </source>
</evidence>
<protein>
    <recommendedName>
        <fullName evidence="8">VIT family protein</fullName>
    </recommendedName>
</protein>
<keyword evidence="3 5" id="KW-1133">Transmembrane helix</keyword>
<dbReference type="GO" id="GO:0005384">
    <property type="term" value="F:manganese ion transmembrane transporter activity"/>
    <property type="evidence" value="ECO:0007669"/>
    <property type="project" value="InterPro"/>
</dbReference>
<evidence type="ECO:0000313" key="7">
    <source>
        <dbReference type="Proteomes" id="UP000177167"/>
    </source>
</evidence>
<dbReference type="CDD" id="cd01059">
    <property type="entry name" value="CCC1_like"/>
    <property type="match status" value="1"/>
</dbReference>
<evidence type="ECO:0000256" key="5">
    <source>
        <dbReference type="SAM" id="Phobius"/>
    </source>
</evidence>
<proteinExistence type="predicted"/>
<gene>
    <name evidence="6" type="ORF">A3J46_03780</name>
</gene>
<dbReference type="PANTHER" id="PTHR31851">
    <property type="entry name" value="FE(2+)/MN(2+) TRANSPORTER PCL1"/>
    <property type="match status" value="1"/>
</dbReference>
<comment type="subcellular location">
    <subcellularLocation>
        <location evidence="1">Endomembrane system</location>
        <topology evidence="1">Multi-pass membrane protein</topology>
    </subcellularLocation>
</comment>